<evidence type="ECO:0000256" key="1">
    <source>
        <dbReference type="SAM" id="MobiDB-lite"/>
    </source>
</evidence>
<feature type="compositionally biased region" description="Polar residues" evidence="1">
    <location>
        <begin position="440"/>
        <end position="485"/>
    </location>
</feature>
<feature type="compositionally biased region" description="Basic and acidic residues" evidence="1">
    <location>
        <begin position="411"/>
        <end position="430"/>
    </location>
</feature>
<dbReference type="PANTHER" id="PTHR38696">
    <property type="entry name" value="MEDIATOR OF RNA POLYMERASE II TRANSCRIPTION SUBUNIT 13"/>
    <property type="match status" value="1"/>
</dbReference>
<dbReference type="Proteomes" id="UP001233271">
    <property type="component" value="Chromosome 1"/>
</dbReference>
<protein>
    <submittedName>
        <fullName evidence="2">Uncharacterized protein</fullName>
    </submittedName>
</protein>
<accession>A0AA48IC14</accession>
<feature type="region of interest" description="Disordered" evidence="1">
    <location>
        <begin position="1"/>
        <end position="23"/>
    </location>
</feature>
<dbReference type="RefSeq" id="XP_060453347.1">
    <property type="nucleotide sequence ID" value="XM_060604096.1"/>
</dbReference>
<reference evidence="2" key="1">
    <citation type="journal article" date="2023" name="BMC Genomics">
        <title>Chromosome-level genome assemblies of Cutaneotrichosporon spp. (Trichosporonales, Basidiomycota) reveal imbalanced evolution between nucleotide sequences and chromosome synteny.</title>
        <authorList>
            <person name="Kobayashi Y."/>
            <person name="Kayamori A."/>
            <person name="Aoki K."/>
            <person name="Shiwa Y."/>
            <person name="Matsutani M."/>
            <person name="Fujita N."/>
            <person name="Sugita T."/>
            <person name="Iwasaki W."/>
            <person name="Tanaka N."/>
            <person name="Takashima M."/>
        </authorList>
    </citation>
    <scope>NUCLEOTIDE SEQUENCE</scope>
    <source>
        <strain evidence="2">HIS019</strain>
    </source>
</reference>
<dbReference type="KEGG" id="ccac:CcaHIS019_0107990"/>
<evidence type="ECO:0000313" key="2">
    <source>
        <dbReference type="EMBL" id="BEI88081.1"/>
    </source>
</evidence>
<feature type="compositionally biased region" description="Basic residues" evidence="1">
    <location>
        <begin position="1"/>
        <end position="11"/>
    </location>
</feature>
<evidence type="ECO:0000313" key="3">
    <source>
        <dbReference type="Proteomes" id="UP001233271"/>
    </source>
</evidence>
<gene>
    <name evidence="2" type="ORF">CcaverHIS019_0107990</name>
</gene>
<proteinExistence type="predicted"/>
<dbReference type="PANTHER" id="PTHR38696:SF1">
    <property type="entry name" value="MEDIATOR OF RNA POLYMERASE II TRANSCRIPTION SUBUNIT 13"/>
    <property type="match status" value="1"/>
</dbReference>
<feature type="region of interest" description="Disordered" evidence="1">
    <location>
        <begin position="538"/>
        <end position="557"/>
    </location>
</feature>
<name>A0AA48IC14_9TREE</name>
<dbReference type="EMBL" id="AP028212">
    <property type="protein sequence ID" value="BEI88081.1"/>
    <property type="molecule type" value="Genomic_DNA"/>
</dbReference>
<keyword evidence="3" id="KW-1185">Reference proteome</keyword>
<feature type="compositionally biased region" description="Low complexity" evidence="1">
    <location>
        <begin position="540"/>
        <end position="557"/>
    </location>
</feature>
<organism evidence="2 3">
    <name type="scientific">Cutaneotrichosporon cavernicola</name>
    <dbReference type="NCBI Taxonomy" id="279322"/>
    <lineage>
        <taxon>Eukaryota</taxon>
        <taxon>Fungi</taxon>
        <taxon>Dikarya</taxon>
        <taxon>Basidiomycota</taxon>
        <taxon>Agaricomycotina</taxon>
        <taxon>Tremellomycetes</taxon>
        <taxon>Trichosporonales</taxon>
        <taxon>Trichosporonaceae</taxon>
        <taxon>Cutaneotrichosporon</taxon>
    </lineage>
</organism>
<feature type="region of interest" description="Disordered" evidence="1">
    <location>
        <begin position="406"/>
        <end position="527"/>
    </location>
</feature>
<sequence>MGWFRRVRGKGPKAPASEPAIPTHVRRESADIVEIHHADADGSSDDGPHPPLGAPGTRMATLNLSPSETNLYLQALAGLDNVNPKLPLWTEPAPSLPSVSIDVEPILTPNIPYPTTPDIIPALHPNRQNRQHGLLVLSGDSGVQLTGFPAAVVPEVDAALQTWKSGVAVRSDELEDVVKRHPEMPVCWKAELKGKVWRLKGTQELESIRLLLVIFSALAHHGYTMVGTVQPAVSKPESHNLLFTYTPNVEEVPPLFFAVTLPLPDRISLVNPPQRLSSQLLASIRSAITNLHRPPPSPNPSHFRAIKLEGWVHPGVYRFWLAGLRRWPAGAGGVRRDVIARLQPLLVLGITDAVKSNQLTFVGSVPLLPRTTARDVLIFSSTPESGLCHRDAYSEENERTRATAIINGLSTEDHTGRPRERNPSLIDRAHPVQSLRRSGGSHTSTDFYPGAHQSTSTSPTKPSLHRLQTQASYGESTFSRPSARTSLERERRISAERMSQDSRRPSHASQPPTYLERDRPSTSSTKVEPEHLHMLIANTSPSSSPIGSPSSPESSDSPIISYNNFLYHPIGFGPGSTHTNSGVLGLASTPPPSLIGPRRLSTAPKMVYPPLSPGYAAEGVDGQVPLLSIDTDSVSARSRYSRDSPPRDDDDDEWNPEPPNAIKSSVSDKSSVFVTPPSSPGPRSRSRSPNPYNVSGTPLPRVPVSPSMSPAPAPPPSRSPHRLPPIAAAHRAHWPYENGEGHDEAVYLINRDRAAMLSRGSVMSEISVLSTTSSRPAGVGSTRTRVNLTMTKE</sequence>
<feature type="compositionally biased region" description="Low complexity" evidence="1">
    <location>
        <begin position="663"/>
        <end position="672"/>
    </location>
</feature>
<dbReference type="GeneID" id="85491952"/>
<feature type="region of interest" description="Disordered" evidence="1">
    <location>
        <begin position="39"/>
        <end position="58"/>
    </location>
</feature>
<feature type="compositionally biased region" description="Low complexity" evidence="1">
    <location>
        <begin position="698"/>
        <end position="708"/>
    </location>
</feature>
<dbReference type="AlphaFoldDB" id="A0AA48IC14"/>
<feature type="compositionally biased region" description="Basic and acidic residues" evidence="1">
    <location>
        <begin position="486"/>
        <end position="504"/>
    </location>
</feature>
<feature type="compositionally biased region" description="Pro residues" evidence="1">
    <location>
        <begin position="709"/>
        <end position="718"/>
    </location>
</feature>
<feature type="region of interest" description="Disordered" evidence="1">
    <location>
        <begin position="628"/>
        <end position="724"/>
    </location>
</feature>